<dbReference type="EMBL" id="MNCJ02000322">
    <property type="protein sequence ID" value="KAF5797787.1"/>
    <property type="molecule type" value="Genomic_DNA"/>
</dbReference>
<comment type="caution">
    <text evidence="1">The sequence shown here is derived from an EMBL/GenBank/DDBJ whole genome shotgun (WGS) entry which is preliminary data.</text>
</comment>
<dbReference type="AlphaFoldDB" id="A0A9K3IJM4"/>
<evidence type="ECO:0000313" key="1">
    <source>
        <dbReference type="EMBL" id="KAF5797787.1"/>
    </source>
</evidence>
<dbReference type="Proteomes" id="UP000215914">
    <property type="component" value="Unassembled WGS sequence"/>
</dbReference>
<reference evidence="1" key="1">
    <citation type="journal article" date="2017" name="Nature">
        <title>The sunflower genome provides insights into oil metabolism, flowering and Asterid evolution.</title>
        <authorList>
            <person name="Badouin H."/>
            <person name="Gouzy J."/>
            <person name="Grassa C.J."/>
            <person name="Murat F."/>
            <person name="Staton S.E."/>
            <person name="Cottret L."/>
            <person name="Lelandais-Briere C."/>
            <person name="Owens G.L."/>
            <person name="Carrere S."/>
            <person name="Mayjonade B."/>
            <person name="Legrand L."/>
            <person name="Gill N."/>
            <person name="Kane N.C."/>
            <person name="Bowers J.E."/>
            <person name="Hubner S."/>
            <person name="Bellec A."/>
            <person name="Berard A."/>
            <person name="Berges H."/>
            <person name="Blanchet N."/>
            <person name="Boniface M.C."/>
            <person name="Brunel D."/>
            <person name="Catrice O."/>
            <person name="Chaidir N."/>
            <person name="Claudel C."/>
            <person name="Donnadieu C."/>
            <person name="Faraut T."/>
            <person name="Fievet G."/>
            <person name="Helmstetter N."/>
            <person name="King M."/>
            <person name="Knapp S.J."/>
            <person name="Lai Z."/>
            <person name="Le Paslier M.C."/>
            <person name="Lippi Y."/>
            <person name="Lorenzon L."/>
            <person name="Mandel J.R."/>
            <person name="Marage G."/>
            <person name="Marchand G."/>
            <person name="Marquand E."/>
            <person name="Bret-Mestries E."/>
            <person name="Morien E."/>
            <person name="Nambeesan S."/>
            <person name="Nguyen T."/>
            <person name="Pegot-Espagnet P."/>
            <person name="Pouilly N."/>
            <person name="Raftis F."/>
            <person name="Sallet E."/>
            <person name="Schiex T."/>
            <person name="Thomas J."/>
            <person name="Vandecasteele C."/>
            <person name="Vares D."/>
            <person name="Vear F."/>
            <person name="Vautrin S."/>
            <person name="Crespi M."/>
            <person name="Mangin B."/>
            <person name="Burke J.M."/>
            <person name="Salse J."/>
            <person name="Munos S."/>
            <person name="Vincourt P."/>
            <person name="Rieseberg L.H."/>
            <person name="Langlade N.B."/>
        </authorList>
    </citation>
    <scope>NUCLEOTIDE SEQUENCE</scope>
    <source>
        <tissue evidence="1">Leaves</tissue>
    </source>
</reference>
<evidence type="ECO:0000313" key="2">
    <source>
        <dbReference type="Proteomes" id="UP000215914"/>
    </source>
</evidence>
<name>A0A9K3IJM4_HELAN</name>
<dbReference type="Gramene" id="mRNA:HanXRQr2_Chr07g0284841">
    <property type="protein sequence ID" value="mRNA:HanXRQr2_Chr07g0284841"/>
    <property type="gene ID" value="HanXRQr2_Chr07g0284841"/>
</dbReference>
<accession>A0A9K3IJM4</accession>
<gene>
    <name evidence="1" type="ORF">HanXRQr2_Chr07g0284841</name>
</gene>
<organism evidence="1 2">
    <name type="scientific">Helianthus annuus</name>
    <name type="common">Common sunflower</name>
    <dbReference type="NCBI Taxonomy" id="4232"/>
    <lineage>
        <taxon>Eukaryota</taxon>
        <taxon>Viridiplantae</taxon>
        <taxon>Streptophyta</taxon>
        <taxon>Embryophyta</taxon>
        <taxon>Tracheophyta</taxon>
        <taxon>Spermatophyta</taxon>
        <taxon>Magnoliopsida</taxon>
        <taxon>eudicotyledons</taxon>
        <taxon>Gunneridae</taxon>
        <taxon>Pentapetalae</taxon>
        <taxon>asterids</taxon>
        <taxon>campanulids</taxon>
        <taxon>Asterales</taxon>
        <taxon>Asteraceae</taxon>
        <taxon>Asteroideae</taxon>
        <taxon>Heliantheae alliance</taxon>
        <taxon>Heliantheae</taxon>
        <taxon>Helianthus</taxon>
    </lineage>
</organism>
<proteinExistence type="predicted"/>
<reference evidence="1" key="2">
    <citation type="submission" date="2020-06" db="EMBL/GenBank/DDBJ databases">
        <title>Helianthus annuus Genome sequencing and assembly Release 2.</title>
        <authorList>
            <person name="Gouzy J."/>
            <person name="Langlade N."/>
            <person name="Munos S."/>
        </authorList>
    </citation>
    <scope>NUCLEOTIDE SEQUENCE</scope>
    <source>
        <tissue evidence="1">Leaves</tissue>
    </source>
</reference>
<protein>
    <submittedName>
        <fullName evidence="1">Uncharacterized protein</fullName>
    </submittedName>
</protein>
<sequence length="50" mass="5928">MHRCPVKSSRSTTPKLYMLLLLVKIRISFCIHNLSRRIYWPVLSLTMARP</sequence>
<keyword evidence="2" id="KW-1185">Reference proteome</keyword>